<keyword evidence="2 5" id="KW-0119">Carbohydrate metabolism</keyword>
<dbReference type="Gene3D" id="3.20.110.10">
    <property type="entry name" value="Glycoside hydrolase 38, N terminal domain"/>
    <property type="match status" value="1"/>
</dbReference>
<keyword evidence="9" id="KW-1185">Reference proteome</keyword>
<evidence type="ECO:0000256" key="1">
    <source>
        <dbReference type="ARBA" id="ARBA00006821"/>
    </source>
</evidence>
<evidence type="ECO:0000259" key="7">
    <source>
        <dbReference type="Pfam" id="PF09210"/>
    </source>
</evidence>
<name>A0A2M9A4I3_9BACT</name>
<dbReference type="InterPro" id="IPR028995">
    <property type="entry name" value="Glyco_hydro_57/38_cen_sf"/>
</dbReference>
<dbReference type="AlphaFoldDB" id="A0A2M9A4I3"/>
<evidence type="ECO:0000256" key="5">
    <source>
        <dbReference type="RuleBase" id="RU361196"/>
    </source>
</evidence>
<dbReference type="SUPFAM" id="SSF88713">
    <property type="entry name" value="Glycoside hydrolase/deacetylase"/>
    <property type="match status" value="1"/>
</dbReference>
<evidence type="ECO:0000256" key="4">
    <source>
        <dbReference type="PIRSR" id="PIRSR640042-2"/>
    </source>
</evidence>
<comment type="caution">
    <text evidence="8">The sequence shown here is derived from an EMBL/GenBank/DDBJ whole genome shotgun (WGS) entry which is preliminary data.</text>
</comment>
<accession>A0A2M9A4I3</accession>
<dbReference type="InterPro" id="IPR040042">
    <property type="entry name" value="Branching_enz_MT3115-like"/>
</dbReference>
<dbReference type="Proteomes" id="UP000231134">
    <property type="component" value="Unassembled WGS sequence"/>
</dbReference>
<feature type="binding site" evidence="4">
    <location>
        <position position="245"/>
    </location>
    <ligand>
        <name>substrate</name>
    </ligand>
</feature>
<dbReference type="InterPro" id="IPR037090">
    <property type="entry name" value="57_glycoside_trans_central"/>
</dbReference>
<dbReference type="Pfam" id="PF03065">
    <property type="entry name" value="Glyco_hydro_57"/>
    <property type="match status" value="1"/>
</dbReference>
<dbReference type="Gene3D" id="1.20.1430.10">
    <property type="entry name" value="Families 57/38 glycoside transferase, middle domain"/>
    <property type="match status" value="1"/>
</dbReference>
<evidence type="ECO:0000313" key="8">
    <source>
        <dbReference type="EMBL" id="PJJ40553.1"/>
    </source>
</evidence>
<gene>
    <name evidence="8" type="ORF">BGX16_0483</name>
</gene>
<protein>
    <submittedName>
        <fullName evidence="8">1,4-alpha-glucan branching enzyme</fullName>
    </submittedName>
</protein>
<dbReference type="InterPro" id="IPR011330">
    <property type="entry name" value="Glyco_hydro/deAcase_b/a-brl"/>
</dbReference>
<evidence type="ECO:0000256" key="3">
    <source>
        <dbReference type="PIRSR" id="PIRSR640042-1"/>
    </source>
</evidence>
<dbReference type="InterPro" id="IPR015293">
    <property type="entry name" value="BE_C"/>
</dbReference>
<feature type="domain" description="1,4-alpha-glucan branching enzyme C-terminal" evidence="7">
    <location>
        <begin position="435"/>
        <end position="522"/>
    </location>
</feature>
<dbReference type="InterPro" id="IPR027291">
    <property type="entry name" value="Glyco_hydro_38_N_sf"/>
</dbReference>
<dbReference type="GO" id="GO:0005576">
    <property type="term" value="C:extracellular region"/>
    <property type="evidence" value="ECO:0007669"/>
    <property type="project" value="TreeGrafter"/>
</dbReference>
<feature type="domain" description="Glycoside hydrolase family 57 N-terminal" evidence="6">
    <location>
        <begin position="11"/>
        <end position="275"/>
    </location>
</feature>
<dbReference type="GO" id="GO:0003844">
    <property type="term" value="F:1,4-alpha-glucan branching enzyme activity"/>
    <property type="evidence" value="ECO:0007669"/>
    <property type="project" value="InterPro"/>
</dbReference>
<comment type="similarity">
    <text evidence="1 5">Belongs to the glycosyl hydrolase 57 family.</text>
</comment>
<feature type="active site" description="Nucleophile" evidence="3">
    <location>
        <position position="193"/>
    </location>
</feature>
<dbReference type="PANTHER" id="PTHR41695:SF1">
    <property type="entry name" value="1,4-ALPHA-GLUCAN BRANCHING ENZYME TK1436"/>
    <property type="match status" value="1"/>
</dbReference>
<feature type="active site" description="Proton donor" evidence="3">
    <location>
        <position position="354"/>
    </location>
</feature>
<dbReference type="OrthoDB" id="9803279at2"/>
<dbReference type="InterPro" id="IPR004300">
    <property type="entry name" value="Glyco_hydro_57_N"/>
</dbReference>
<evidence type="ECO:0000313" key="9">
    <source>
        <dbReference type="Proteomes" id="UP000231134"/>
    </source>
</evidence>
<sequence>MNTACNGQLYLLLHAHLPFVRNPRYDRFLEENWLFEALTESYLPLVQSLSHLAEKGVPGTLNLSISPTLIAMLSDKLLCERYSRHLEKLQELAHKELRRLEKDPERLQIAKFYAARIMELSELWENRLQRDILSEFAALERRGKLSLLTCIGTHPFLPAYQAEPESIRLQIRLTIEAFKRAFGRAPKGVWLPECGFFDGLDEYLAEQGLQYFFMETHGVLLADPAPKYGVFAPIKTPSGLLVLGREQASSVEVWSRQRGYPGHPDYREFYKDISKELDREYLGEYFFAGNSPIDSGFKYCRITGGEQKAIYHPWQAMNLAREHARLFVANREALMAELGSQMESHRPCVLCPYDAELFGHWWFEGPQFIEAVFERAASSEILQLASVNEMQMDPEDTVAHNPIFSSWGENGFASVWVNPQVEYIYPKFFKMFSLFQAAQKVPSQTALQKRILAQMERELVLYQASDWAFMIHNNSAEGYARERLANHERDFMKLSAMFNGEFEDEALLSEIESRDNIFPWIGLKN</sequence>
<dbReference type="PANTHER" id="PTHR41695">
    <property type="entry name" value="1,4-ALPHA-GLUCAN BRANCHING ENZYME RV3031-RELATED"/>
    <property type="match status" value="1"/>
</dbReference>
<evidence type="ECO:0000259" key="6">
    <source>
        <dbReference type="Pfam" id="PF03065"/>
    </source>
</evidence>
<dbReference type="Pfam" id="PF09210">
    <property type="entry name" value="BE_C"/>
    <property type="match status" value="1"/>
</dbReference>
<proteinExistence type="inferred from homology"/>
<reference evidence="8 9" key="1">
    <citation type="submission" date="2017-11" db="EMBL/GenBank/DDBJ databases">
        <title>Animal gut microbial communities from fecal samples from Wisconsin, USA.</title>
        <authorList>
            <person name="Neumann A."/>
        </authorList>
    </citation>
    <scope>NUCLEOTIDE SEQUENCE [LARGE SCALE GENOMIC DNA]</scope>
    <source>
        <strain evidence="8 9">UWS3</strain>
    </source>
</reference>
<dbReference type="GO" id="GO:0030979">
    <property type="term" value="P:alpha-glucan biosynthetic process"/>
    <property type="evidence" value="ECO:0007669"/>
    <property type="project" value="InterPro"/>
</dbReference>
<feature type="binding site" evidence="4">
    <location>
        <position position="407"/>
    </location>
    <ligand>
        <name>substrate</name>
    </ligand>
</feature>
<evidence type="ECO:0000256" key="2">
    <source>
        <dbReference type="ARBA" id="ARBA00023277"/>
    </source>
</evidence>
<dbReference type="CDD" id="cd10792">
    <property type="entry name" value="GH57N_AmyC_like"/>
    <property type="match status" value="1"/>
</dbReference>
<dbReference type="SUPFAM" id="SSF88688">
    <property type="entry name" value="Families 57/38 glycoside transferase middle domain"/>
    <property type="match status" value="1"/>
</dbReference>
<feature type="binding site" evidence="4">
    <location>
        <position position="466"/>
    </location>
    <ligand>
        <name>substrate</name>
    </ligand>
</feature>
<dbReference type="EMBL" id="PGEX01000001">
    <property type="protein sequence ID" value="PJJ40553.1"/>
    <property type="molecule type" value="Genomic_DNA"/>
</dbReference>
<organism evidence="8 9">
    <name type="scientific">Hallerella succinigenes</name>
    <dbReference type="NCBI Taxonomy" id="1896222"/>
    <lineage>
        <taxon>Bacteria</taxon>
        <taxon>Pseudomonadati</taxon>
        <taxon>Fibrobacterota</taxon>
        <taxon>Fibrobacteria</taxon>
        <taxon>Fibrobacterales</taxon>
        <taxon>Fibrobacteraceae</taxon>
        <taxon>Hallerella</taxon>
    </lineage>
</organism>
<dbReference type="RefSeq" id="WP_100424624.1">
    <property type="nucleotide sequence ID" value="NZ_PGEX01000001.1"/>
</dbReference>
<feature type="binding site" evidence="4">
    <location>
        <position position="262"/>
    </location>
    <ligand>
        <name>substrate</name>
    </ligand>
</feature>